<dbReference type="Pfam" id="PF14617">
    <property type="entry name" value="CMS1"/>
    <property type="match status" value="1"/>
</dbReference>
<feature type="compositionally biased region" description="Polar residues" evidence="1">
    <location>
        <begin position="1"/>
        <end position="11"/>
    </location>
</feature>
<evidence type="ECO:0000256" key="1">
    <source>
        <dbReference type="SAM" id="MobiDB-lite"/>
    </source>
</evidence>
<evidence type="ECO:0000313" key="2">
    <source>
        <dbReference type="EMBL" id="GAA93438.1"/>
    </source>
</evidence>
<reference evidence="2 3" key="2">
    <citation type="journal article" date="2012" name="Open Biol.">
        <title>Characteristics of nucleosomes and linker DNA regions on the genome of the basidiomycete Mixia osmundae revealed by mono- and dinucleosome mapping.</title>
        <authorList>
            <person name="Nishida H."/>
            <person name="Kondo S."/>
            <person name="Matsumoto T."/>
            <person name="Suzuki Y."/>
            <person name="Yoshikawa H."/>
            <person name="Taylor T.D."/>
            <person name="Sugiyama J."/>
        </authorList>
    </citation>
    <scope>NUCLEOTIDE SEQUENCE [LARGE SCALE GENOMIC DNA]</scope>
    <source>
        <strain evidence="3">CBS 9802 / IAM 14324 / JCM 22182 / KY 12970</strain>
    </source>
</reference>
<dbReference type="FunCoup" id="G7DS78">
    <property type="interactions" value="90"/>
</dbReference>
<reference evidence="2 3" key="1">
    <citation type="journal article" date="2011" name="J. Gen. Appl. Microbiol.">
        <title>Draft genome sequencing of the enigmatic basidiomycete Mixia osmundae.</title>
        <authorList>
            <person name="Nishida H."/>
            <person name="Nagatsuka Y."/>
            <person name="Sugiyama J."/>
        </authorList>
    </citation>
    <scope>NUCLEOTIDE SEQUENCE [LARGE SCALE GENOMIC DNA]</scope>
    <source>
        <strain evidence="3">CBS 9802 / IAM 14324 / JCM 22182 / KY 12970</strain>
    </source>
</reference>
<proteinExistence type="predicted"/>
<dbReference type="STRING" id="764103.G7DS78"/>
<accession>G7DS78</accession>
<dbReference type="PANTHER" id="PTHR24030">
    <property type="entry name" value="PROTEIN CMSS1"/>
    <property type="match status" value="1"/>
</dbReference>
<keyword evidence="3" id="KW-1185">Reference proteome</keyword>
<dbReference type="Proteomes" id="UP000009131">
    <property type="component" value="Unassembled WGS sequence"/>
</dbReference>
<name>G7DS78_MIXOS</name>
<feature type="region of interest" description="Disordered" evidence="1">
    <location>
        <begin position="1"/>
        <end position="31"/>
    </location>
</feature>
<dbReference type="InterPro" id="IPR027417">
    <property type="entry name" value="P-loop_NTPase"/>
</dbReference>
<organism evidence="2 3">
    <name type="scientific">Mixia osmundae (strain CBS 9802 / IAM 14324 / JCM 22182 / KY 12970)</name>
    <dbReference type="NCBI Taxonomy" id="764103"/>
    <lineage>
        <taxon>Eukaryota</taxon>
        <taxon>Fungi</taxon>
        <taxon>Dikarya</taxon>
        <taxon>Basidiomycota</taxon>
        <taxon>Pucciniomycotina</taxon>
        <taxon>Mixiomycetes</taxon>
        <taxon>Mixiales</taxon>
        <taxon>Mixiaceae</taxon>
        <taxon>Mixia</taxon>
    </lineage>
</organism>
<dbReference type="OrthoDB" id="1929311at2759"/>
<evidence type="ECO:0000313" key="3">
    <source>
        <dbReference type="Proteomes" id="UP000009131"/>
    </source>
</evidence>
<sequence length="336" mass="37149">MSERSLQSYTATGRAIVTDKEQTTGGDDLEENYVLEDEDVIASSSKAADEEIVDEEAASLLAAAYEDALHQTDLSPKQQGKRRQSQEPVEQAEAKRVKPDRKEAKKLKLRQAKQRRQQERAVILDSEQRLGAALARLPPSLQADLLAEKQLKALPNLSDLERDSCRVSERCLQDTSAFADEAYASLTSFIRAFAASHLASLSKLPKSKGSPRIIVLAGAALRAADLTRALRPLAGDVKVAKLFGKHFKLDEHVKWCQSTDFTIASGTPDRVGKLLHADSLQLSSCSFLVLDGSFRDAKNRQMLDLPEVRAALFKNVLQDPRVSQRLEQGKLKLVLY</sequence>
<feature type="compositionally biased region" description="Basic and acidic residues" evidence="1">
    <location>
        <begin position="92"/>
        <end position="103"/>
    </location>
</feature>
<comment type="caution">
    <text evidence="2">The sequence shown here is derived from an EMBL/GenBank/DDBJ whole genome shotgun (WGS) entry which is preliminary data.</text>
</comment>
<dbReference type="OMA" id="CASAIRV"/>
<dbReference type="PANTHER" id="PTHR24030:SF0">
    <property type="entry name" value="PROTEIN CMSS1"/>
    <property type="match status" value="1"/>
</dbReference>
<dbReference type="AlphaFoldDB" id="G7DS78"/>
<feature type="region of interest" description="Disordered" evidence="1">
    <location>
        <begin position="69"/>
        <end position="114"/>
    </location>
</feature>
<feature type="compositionally biased region" description="Basic residues" evidence="1">
    <location>
        <begin position="104"/>
        <end position="114"/>
    </location>
</feature>
<dbReference type="GO" id="GO:0030686">
    <property type="term" value="C:90S preribosome"/>
    <property type="evidence" value="ECO:0007669"/>
    <property type="project" value="TreeGrafter"/>
</dbReference>
<dbReference type="GO" id="GO:0005634">
    <property type="term" value="C:nucleus"/>
    <property type="evidence" value="ECO:0007669"/>
    <property type="project" value="TreeGrafter"/>
</dbReference>
<dbReference type="HOGENOM" id="CLU_057568_1_0_1"/>
<dbReference type="Gene3D" id="3.40.50.300">
    <property type="entry name" value="P-loop containing nucleotide triphosphate hydrolases"/>
    <property type="match status" value="1"/>
</dbReference>
<dbReference type="InParanoid" id="G7DS78"/>
<dbReference type="EMBL" id="BABT02000004">
    <property type="protein sequence ID" value="GAA93438.1"/>
    <property type="molecule type" value="Genomic_DNA"/>
</dbReference>
<dbReference type="InterPro" id="IPR032704">
    <property type="entry name" value="Cms1"/>
</dbReference>
<dbReference type="eggNOG" id="KOG3089">
    <property type="taxonomic scope" value="Eukaryota"/>
</dbReference>
<gene>
    <name evidence="2" type="primary">Mo00079</name>
    <name evidence="2" type="ORF">E5Q_00079</name>
</gene>
<protein>
    <submittedName>
        <fullName evidence="2">Uncharacterized protein</fullName>
    </submittedName>
</protein>
<dbReference type="RefSeq" id="XP_014566097.1">
    <property type="nucleotide sequence ID" value="XM_014710611.1"/>
</dbReference>